<dbReference type="HOGENOM" id="CLU_1477170_0_0_1"/>
<evidence type="ECO:0000256" key="1">
    <source>
        <dbReference type="PROSITE-ProRule" id="PRU00182"/>
    </source>
</evidence>
<feature type="compositionally biased region" description="Polar residues" evidence="2">
    <location>
        <begin position="1"/>
        <end position="25"/>
    </location>
</feature>
<dbReference type="InParanoid" id="M4F942"/>
<dbReference type="InterPro" id="IPR036986">
    <property type="entry name" value="S4_RNA-bd_sf"/>
</dbReference>
<dbReference type="Gramene" id="Bra037605.1">
    <property type="protein sequence ID" value="Bra037605.1-P"/>
    <property type="gene ID" value="Bra037605"/>
</dbReference>
<sequence length="183" mass="19864">MPTLETPNSETGAKPPITTTGGDASTQEKAKDAQAYDVDDSDSEPEPNKEISDGAARTESPMIAHLHQMFSDRLDAMRSMALLVARCSPDRRRRASQIPLLALEYQPPRTNSFKTVEASLRIDGVASAGFKISRSKLVNLISSGDIRVNWATVTKNGTMVKTGDVVSVTGKGRLKVESRFDLD</sequence>
<evidence type="ECO:0000259" key="3">
    <source>
        <dbReference type="SMART" id="SM00363"/>
    </source>
</evidence>
<keyword evidence="5" id="KW-1185">Reference proteome</keyword>
<keyword evidence="1" id="KW-0694">RNA-binding</keyword>
<organism evidence="4 5">
    <name type="scientific">Brassica campestris</name>
    <name type="common">Field mustard</name>
    <dbReference type="NCBI Taxonomy" id="3711"/>
    <lineage>
        <taxon>Eukaryota</taxon>
        <taxon>Viridiplantae</taxon>
        <taxon>Streptophyta</taxon>
        <taxon>Embryophyta</taxon>
        <taxon>Tracheophyta</taxon>
        <taxon>Spermatophyta</taxon>
        <taxon>Magnoliopsida</taxon>
        <taxon>eudicotyledons</taxon>
        <taxon>Gunneridae</taxon>
        <taxon>Pentapetalae</taxon>
        <taxon>rosids</taxon>
        <taxon>malvids</taxon>
        <taxon>Brassicales</taxon>
        <taxon>Brassicaceae</taxon>
        <taxon>Brassiceae</taxon>
        <taxon>Brassica</taxon>
    </lineage>
</organism>
<reference evidence="4" key="3">
    <citation type="submission" date="2023-03" db="UniProtKB">
        <authorList>
            <consortium name="EnsemblPlants"/>
        </authorList>
    </citation>
    <scope>IDENTIFICATION</scope>
    <source>
        <strain evidence="4">cv. Chiifu-401-42</strain>
    </source>
</reference>
<dbReference type="Proteomes" id="UP000011750">
    <property type="component" value="Chromosome A01"/>
</dbReference>
<dbReference type="FunFam" id="3.10.290.10:FF:000037">
    <property type="entry name" value="BnaA05g14690D protein"/>
    <property type="match status" value="1"/>
</dbReference>
<dbReference type="EnsemblPlants" id="Bra037605.1">
    <property type="protein sequence ID" value="Bra037605.1-P"/>
    <property type="gene ID" value="Bra037605"/>
</dbReference>
<dbReference type="GO" id="GO:0003723">
    <property type="term" value="F:RNA binding"/>
    <property type="evidence" value="ECO:0007669"/>
    <property type="project" value="UniProtKB-KW"/>
</dbReference>
<dbReference type="PROSITE" id="PS50889">
    <property type="entry name" value="S4"/>
    <property type="match status" value="1"/>
</dbReference>
<dbReference type="AlphaFoldDB" id="M4F942"/>
<name>M4F942_BRACM</name>
<reference evidence="4 5" key="1">
    <citation type="journal article" date="2011" name="Nat. Genet.">
        <title>The genome of the mesopolyploid crop species Brassica rapa.</title>
        <authorList>
            <consortium name="Brassica rapa Genome Sequencing Project Consortium"/>
            <person name="Wang X."/>
            <person name="Wang H."/>
            <person name="Wang J."/>
            <person name="Sun R."/>
            <person name="Wu J."/>
            <person name="Liu S."/>
            <person name="Bai Y."/>
            <person name="Mun J.H."/>
            <person name="Bancroft I."/>
            <person name="Cheng F."/>
            <person name="Huang S."/>
            <person name="Li X."/>
            <person name="Hua W."/>
            <person name="Wang J."/>
            <person name="Wang X."/>
            <person name="Freeling M."/>
            <person name="Pires J.C."/>
            <person name="Paterson A.H."/>
            <person name="Chalhoub B."/>
            <person name="Wang B."/>
            <person name="Hayward A."/>
            <person name="Sharpe A.G."/>
            <person name="Park B.S."/>
            <person name="Weisshaar B."/>
            <person name="Liu B."/>
            <person name="Li B."/>
            <person name="Liu B."/>
            <person name="Tong C."/>
            <person name="Song C."/>
            <person name="Duran C."/>
            <person name="Peng C."/>
            <person name="Geng C."/>
            <person name="Koh C."/>
            <person name="Lin C."/>
            <person name="Edwards D."/>
            <person name="Mu D."/>
            <person name="Shen D."/>
            <person name="Soumpourou E."/>
            <person name="Li F."/>
            <person name="Fraser F."/>
            <person name="Conant G."/>
            <person name="Lassalle G."/>
            <person name="King G.J."/>
            <person name="Bonnema G."/>
            <person name="Tang H."/>
            <person name="Wang H."/>
            <person name="Belcram H."/>
            <person name="Zhou H."/>
            <person name="Hirakawa H."/>
            <person name="Abe H."/>
            <person name="Guo H."/>
            <person name="Wang H."/>
            <person name="Jin H."/>
            <person name="Parkin I.A."/>
            <person name="Batley J."/>
            <person name="Kim J.S."/>
            <person name="Just J."/>
            <person name="Li J."/>
            <person name="Xu J."/>
            <person name="Deng J."/>
            <person name="Kim J.A."/>
            <person name="Li J."/>
            <person name="Yu J."/>
            <person name="Meng J."/>
            <person name="Wang J."/>
            <person name="Min J."/>
            <person name="Poulain J."/>
            <person name="Wang J."/>
            <person name="Hatakeyama K."/>
            <person name="Wu K."/>
            <person name="Wang L."/>
            <person name="Fang L."/>
            <person name="Trick M."/>
            <person name="Links M.G."/>
            <person name="Zhao M."/>
            <person name="Jin M."/>
            <person name="Ramchiary N."/>
            <person name="Drou N."/>
            <person name="Berkman P.J."/>
            <person name="Cai Q."/>
            <person name="Huang Q."/>
            <person name="Li R."/>
            <person name="Tabata S."/>
            <person name="Cheng S."/>
            <person name="Zhang S."/>
            <person name="Zhang S."/>
            <person name="Huang S."/>
            <person name="Sato S."/>
            <person name="Sun S."/>
            <person name="Kwon S.J."/>
            <person name="Choi S.R."/>
            <person name="Lee T.H."/>
            <person name="Fan W."/>
            <person name="Zhao X."/>
            <person name="Tan X."/>
            <person name="Xu X."/>
            <person name="Wang Y."/>
            <person name="Qiu Y."/>
            <person name="Yin Y."/>
            <person name="Li Y."/>
            <person name="Du Y."/>
            <person name="Liao Y."/>
            <person name="Lim Y."/>
            <person name="Narusaka Y."/>
            <person name="Wang Y."/>
            <person name="Wang Z."/>
            <person name="Li Z."/>
            <person name="Wang Z."/>
            <person name="Xiong Z."/>
            <person name="Zhang Z."/>
        </authorList>
    </citation>
    <scope>NUCLEOTIDE SEQUENCE [LARGE SCALE GENOMIC DNA]</scope>
    <source>
        <strain evidence="4 5">cv. Chiifu-401-42</strain>
    </source>
</reference>
<evidence type="ECO:0000313" key="5">
    <source>
        <dbReference type="Proteomes" id="UP000011750"/>
    </source>
</evidence>
<dbReference type="STRING" id="51351.M4F942"/>
<dbReference type="SMART" id="SM00363">
    <property type="entry name" value="S4"/>
    <property type="match status" value="1"/>
</dbReference>
<evidence type="ECO:0000256" key="2">
    <source>
        <dbReference type="SAM" id="MobiDB-lite"/>
    </source>
</evidence>
<dbReference type="Pfam" id="PF01479">
    <property type="entry name" value="S4"/>
    <property type="match status" value="1"/>
</dbReference>
<evidence type="ECO:0000313" key="4">
    <source>
        <dbReference type="EnsemblPlants" id="Bra037605.1-P"/>
    </source>
</evidence>
<dbReference type="SUPFAM" id="SSF55174">
    <property type="entry name" value="Alpha-L RNA-binding motif"/>
    <property type="match status" value="1"/>
</dbReference>
<protein>
    <recommendedName>
        <fullName evidence="3">RNA-binding S4 domain-containing protein</fullName>
    </recommendedName>
</protein>
<feature type="region of interest" description="Disordered" evidence="2">
    <location>
        <begin position="1"/>
        <end position="59"/>
    </location>
</feature>
<reference evidence="4 5" key="2">
    <citation type="journal article" date="2018" name="Hortic Res">
        <title>Improved Brassica rapa reference genome by single-molecule sequencing and chromosome conformation capture technologies.</title>
        <authorList>
            <person name="Zhang L."/>
            <person name="Cai X."/>
            <person name="Wu J."/>
            <person name="Liu M."/>
            <person name="Grob S."/>
            <person name="Cheng F."/>
            <person name="Liang J."/>
            <person name="Cai C."/>
            <person name="Liu Z."/>
            <person name="Liu B."/>
            <person name="Wang F."/>
            <person name="Li S."/>
            <person name="Liu F."/>
            <person name="Li X."/>
            <person name="Cheng L."/>
            <person name="Yang W."/>
            <person name="Li M.H."/>
            <person name="Grossniklaus U."/>
            <person name="Zheng H."/>
            <person name="Wang X."/>
        </authorList>
    </citation>
    <scope>NUCLEOTIDE SEQUENCE [LARGE SCALE GENOMIC DNA]</scope>
    <source>
        <strain evidence="4 5">cv. Chiifu-401-42</strain>
    </source>
</reference>
<dbReference type="Gene3D" id="3.10.290.10">
    <property type="entry name" value="RNA-binding S4 domain"/>
    <property type="match status" value="1"/>
</dbReference>
<dbReference type="CDD" id="cd00165">
    <property type="entry name" value="S4"/>
    <property type="match status" value="1"/>
</dbReference>
<feature type="domain" description="RNA-binding S4" evidence="3">
    <location>
        <begin position="120"/>
        <end position="180"/>
    </location>
</feature>
<dbReference type="PANTHER" id="PTHR13633:SF3">
    <property type="entry name" value="MITOCHONDRIAL TRANSCRIPTION RESCUE FACTOR 1"/>
    <property type="match status" value="1"/>
</dbReference>
<dbReference type="PANTHER" id="PTHR13633">
    <property type="entry name" value="MITOCHONDRIAL TRANSCRIPTION RESCUE FACTOR 1"/>
    <property type="match status" value="1"/>
</dbReference>
<dbReference type="eggNOG" id="KOG4837">
    <property type="taxonomic scope" value="Eukaryota"/>
</dbReference>
<proteinExistence type="predicted"/>
<accession>M4F942</accession>
<dbReference type="InterPro" id="IPR002942">
    <property type="entry name" value="S4_RNA-bd"/>
</dbReference>